<dbReference type="OrthoDB" id="5589766at2759"/>
<dbReference type="SMART" id="SM01327">
    <property type="entry name" value="Zds_C"/>
    <property type="match status" value="1"/>
</dbReference>
<feature type="region of interest" description="Disordered" evidence="1">
    <location>
        <begin position="512"/>
        <end position="609"/>
    </location>
</feature>
<evidence type="ECO:0000256" key="1">
    <source>
        <dbReference type="SAM" id="MobiDB-lite"/>
    </source>
</evidence>
<dbReference type="Proteomes" id="UP000095009">
    <property type="component" value="Unassembled WGS sequence"/>
</dbReference>
<gene>
    <name evidence="3" type="ORF">NADFUDRAFT_50744</name>
</gene>
<feature type="region of interest" description="Disordered" evidence="1">
    <location>
        <begin position="635"/>
        <end position="658"/>
    </location>
</feature>
<dbReference type="InterPro" id="IPR013941">
    <property type="entry name" value="ZDS1_C"/>
</dbReference>
<feature type="region of interest" description="Disordered" evidence="1">
    <location>
        <begin position="41"/>
        <end position="71"/>
    </location>
</feature>
<accession>A0A1E3PNG5</accession>
<evidence type="ECO:0000259" key="2">
    <source>
        <dbReference type="SMART" id="SM01327"/>
    </source>
</evidence>
<evidence type="ECO:0000313" key="4">
    <source>
        <dbReference type="Proteomes" id="UP000095009"/>
    </source>
</evidence>
<feature type="compositionally biased region" description="Low complexity" evidence="1">
    <location>
        <begin position="512"/>
        <end position="533"/>
    </location>
</feature>
<feature type="compositionally biased region" description="Low complexity" evidence="1">
    <location>
        <begin position="923"/>
        <end position="941"/>
    </location>
</feature>
<proteinExistence type="predicted"/>
<feature type="domain" description="Protein Zds1 C-terminal" evidence="2">
    <location>
        <begin position="804"/>
        <end position="856"/>
    </location>
</feature>
<feature type="region of interest" description="Disordered" evidence="1">
    <location>
        <begin position="252"/>
        <end position="316"/>
    </location>
</feature>
<reference evidence="3 4" key="1">
    <citation type="journal article" date="2016" name="Proc. Natl. Acad. Sci. U.S.A.">
        <title>Comparative genomics of biotechnologically important yeasts.</title>
        <authorList>
            <person name="Riley R."/>
            <person name="Haridas S."/>
            <person name="Wolfe K.H."/>
            <person name="Lopes M.R."/>
            <person name="Hittinger C.T."/>
            <person name="Goeker M."/>
            <person name="Salamov A.A."/>
            <person name="Wisecaver J.H."/>
            <person name="Long T.M."/>
            <person name="Calvey C.H."/>
            <person name="Aerts A.L."/>
            <person name="Barry K.W."/>
            <person name="Choi C."/>
            <person name="Clum A."/>
            <person name="Coughlan A.Y."/>
            <person name="Deshpande S."/>
            <person name="Douglass A.P."/>
            <person name="Hanson S.J."/>
            <person name="Klenk H.-P."/>
            <person name="LaButti K.M."/>
            <person name="Lapidus A."/>
            <person name="Lindquist E.A."/>
            <person name="Lipzen A.M."/>
            <person name="Meier-Kolthoff J.P."/>
            <person name="Ohm R.A."/>
            <person name="Otillar R.P."/>
            <person name="Pangilinan J.L."/>
            <person name="Peng Y."/>
            <person name="Rokas A."/>
            <person name="Rosa C.A."/>
            <person name="Scheuner C."/>
            <person name="Sibirny A.A."/>
            <person name="Slot J.C."/>
            <person name="Stielow J.B."/>
            <person name="Sun H."/>
            <person name="Kurtzman C.P."/>
            <person name="Blackwell M."/>
            <person name="Grigoriev I.V."/>
            <person name="Jeffries T.W."/>
        </authorList>
    </citation>
    <scope>NUCLEOTIDE SEQUENCE [LARGE SCALE GENOMIC DNA]</scope>
    <source>
        <strain evidence="3 4">DSM 6958</strain>
    </source>
</reference>
<feature type="region of interest" description="Disordered" evidence="1">
    <location>
        <begin position="923"/>
        <end position="954"/>
    </location>
</feature>
<feature type="compositionally biased region" description="Polar residues" evidence="1">
    <location>
        <begin position="224"/>
        <end position="235"/>
    </location>
</feature>
<feature type="compositionally biased region" description="Low complexity" evidence="1">
    <location>
        <begin position="475"/>
        <end position="488"/>
    </location>
</feature>
<dbReference type="InterPro" id="IPR040206">
    <property type="entry name" value="Zds1/2"/>
</dbReference>
<dbReference type="PANTHER" id="PTHR28089">
    <property type="entry name" value="PROTEIN ZDS1-RELATED"/>
    <property type="match status" value="1"/>
</dbReference>
<dbReference type="PANTHER" id="PTHR28089:SF1">
    <property type="entry name" value="PROTEIN ZDS1-RELATED"/>
    <property type="match status" value="1"/>
</dbReference>
<organism evidence="3 4">
    <name type="scientific">Nadsonia fulvescens var. elongata DSM 6958</name>
    <dbReference type="NCBI Taxonomy" id="857566"/>
    <lineage>
        <taxon>Eukaryota</taxon>
        <taxon>Fungi</taxon>
        <taxon>Dikarya</taxon>
        <taxon>Ascomycota</taxon>
        <taxon>Saccharomycotina</taxon>
        <taxon>Dipodascomycetes</taxon>
        <taxon>Dipodascales</taxon>
        <taxon>Dipodascales incertae sedis</taxon>
        <taxon>Nadsonia</taxon>
    </lineage>
</organism>
<dbReference type="GO" id="GO:0005737">
    <property type="term" value="C:cytoplasm"/>
    <property type="evidence" value="ECO:0007669"/>
    <property type="project" value="TreeGrafter"/>
</dbReference>
<dbReference type="STRING" id="857566.A0A1E3PNG5"/>
<dbReference type="AlphaFoldDB" id="A0A1E3PNG5"/>
<sequence length="954" mass="104017">MAYTSEEEHITEFIGDLYDTSSLSSFESSFRVDPDDGRFDMIRSESPSPDYFSCDPPVNPSSSPDETNHLIPKTSKTLRSSSSSIRSFESVLSSTVSDVFPPDIPSVSAHTNAPAFYRSVTMPLAIPSLTIPQRTNQQSHRPVYDRRSISTPNSTNQQAVSIVQQELKTLQELKRLSIGALGLTSDPEFFLEQLPNSERLSGEIAPLATTLQRHRSLTEKTQRLSRSSSLNNGYKTTKEGSLPDWCTKVNEWSLPPSSHSTHSSIPSDVEREFRSSAENNEGDDTIPPVSLARKNSRLSKQIKDPDEYTDGSEILQKNKAVDPLGCQTDDQHLELYPTSASSSESDSALSLSSSSVSTSNTLSSFAKPSPFHSLDNQQPLGEDHEPLALSAPLNLNRAVFTGMESADSDLEIVNKLQSSLNDFCAPISPPPLSTKSPSITRRRKNPLSLSLEPKVLPPPPSQSFSKGFNGNQNDSLTPLSLPSSFSPSVGRRPVSLRPAPISPISIIKNTRSVSLGSPASQSSLSSPSSPSSPTFKKFELGTRKWSFSKESGSGSTRSKPEKEKEKSKSKKNTWGWLKGRLSDSKNQAEQSPVSQSIFSTPESNEVDESELLGLSESITRKWPNPESLNIMPKASLSSVECPSPSPVSPVSPSSPHVVKKKDSLKSLFAFGSAKDKFTSKDVKKSDWLPSSSPISITETNSVMTTGLATTSSAKSNLRSLSLSPSKARRRLSGLVKPAKLESPTSDDFGDNPFNHSGSNMDVTNIIDLPPSIMNNDNESGTIFNNNTNDSVLESTSLPRVPPYCSRAVVMYYHRYPLHIERAIYRLSHLKLANIRRPLRQQVQLSNFMYAYLDLINQGIQQEYYPLGNDKLLNFELPSDPLPTESFHGSNHNDTLKLNVVNGSIDSEGSESNGSVLQLALSPVSSMGSSSSSSSSSSLSASEVTDLWSESHGIQ</sequence>
<evidence type="ECO:0000313" key="3">
    <source>
        <dbReference type="EMBL" id="ODQ66840.1"/>
    </source>
</evidence>
<feature type="compositionally biased region" description="Low complexity" evidence="1">
    <location>
        <begin position="253"/>
        <end position="267"/>
    </location>
</feature>
<dbReference type="EMBL" id="KV454408">
    <property type="protein sequence ID" value="ODQ66840.1"/>
    <property type="molecule type" value="Genomic_DNA"/>
</dbReference>
<feature type="compositionally biased region" description="Polar residues" evidence="1">
    <location>
        <begin position="584"/>
        <end position="603"/>
    </location>
</feature>
<protein>
    <recommendedName>
        <fullName evidence="2">Protein Zds1 C-terminal domain-containing protein</fullName>
    </recommendedName>
</protein>
<feature type="region of interest" description="Disordered" evidence="1">
    <location>
        <begin position="448"/>
        <end position="498"/>
    </location>
</feature>
<feature type="region of interest" description="Disordered" evidence="1">
    <location>
        <begin position="213"/>
        <end position="240"/>
    </location>
</feature>
<name>A0A1E3PNG5_9ASCO</name>
<feature type="compositionally biased region" description="Polar residues" evidence="1">
    <location>
        <begin position="462"/>
        <end position="474"/>
    </location>
</feature>
<dbReference type="GO" id="GO:0030010">
    <property type="term" value="P:establishment of cell polarity"/>
    <property type="evidence" value="ECO:0007669"/>
    <property type="project" value="TreeGrafter"/>
</dbReference>
<feature type="compositionally biased region" description="Polar residues" evidence="1">
    <location>
        <begin position="548"/>
        <end position="557"/>
    </location>
</feature>
<dbReference type="GO" id="GO:0010971">
    <property type="term" value="P:positive regulation of G2/M transition of mitotic cell cycle"/>
    <property type="evidence" value="ECO:0007669"/>
    <property type="project" value="TreeGrafter"/>
</dbReference>
<feature type="region of interest" description="Disordered" evidence="1">
    <location>
        <begin position="359"/>
        <end position="384"/>
    </location>
</feature>
<keyword evidence="4" id="KW-1185">Reference proteome</keyword>
<dbReference type="Pfam" id="PF08632">
    <property type="entry name" value="Zds_C"/>
    <property type="match status" value="1"/>
</dbReference>